<proteinExistence type="predicted"/>
<organism evidence="1 2">
    <name type="scientific">Mycolicibacterium insubricum</name>
    <dbReference type="NCBI Taxonomy" id="444597"/>
    <lineage>
        <taxon>Bacteria</taxon>
        <taxon>Bacillati</taxon>
        <taxon>Actinomycetota</taxon>
        <taxon>Actinomycetes</taxon>
        <taxon>Mycobacteriales</taxon>
        <taxon>Mycobacteriaceae</taxon>
        <taxon>Mycolicibacterium</taxon>
    </lineage>
</organism>
<dbReference type="EMBL" id="MVHS01000113">
    <property type="protein sequence ID" value="ORA60469.1"/>
    <property type="molecule type" value="Genomic_DNA"/>
</dbReference>
<name>A0A1X0CKG4_9MYCO</name>
<sequence>MNTLDHLLTCSSCGPFGRHRRQRARRARTIAENALVAYWQRLGAQSRAERRAQRFWWVSHSGEAWPLAHDGELRNALVCVGLVSDYGGGAQ</sequence>
<keyword evidence="2" id="KW-1185">Reference proteome</keyword>
<gene>
    <name evidence="1" type="ORF">BST26_21480</name>
</gene>
<accession>A0A1X0CKG4</accession>
<dbReference type="STRING" id="444597.BST26_21480"/>
<evidence type="ECO:0000313" key="2">
    <source>
        <dbReference type="Proteomes" id="UP000192801"/>
    </source>
</evidence>
<dbReference type="Proteomes" id="UP000192801">
    <property type="component" value="Unassembled WGS sequence"/>
</dbReference>
<comment type="caution">
    <text evidence="1">The sequence shown here is derived from an EMBL/GenBank/DDBJ whole genome shotgun (WGS) entry which is preliminary data.</text>
</comment>
<protein>
    <submittedName>
        <fullName evidence="1">Uncharacterized protein</fullName>
    </submittedName>
</protein>
<dbReference type="AlphaFoldDB" id="A0A1X0CKG4"/>
<evidence type="ECO:0000313" key="1">
    <source>
        <dbReference type="EMBL" id="ORA60469.1"/>
    </source>
</evidence>
<dbReference type="RefSeq" id="WP_083033998.1">
    <property type="nucleotide sequence ID" value="NZ_AP022618.1"/>
</dbReference>
<reference evidence="1 2" key="1">
    <citation type="submission" date="2016-12" db="EMBL/GenBank/DDBJ databases">
        <title>The new phylogeny of genus Mycobacterium.</title>
        <authorList>
            <person name="Tortoli E."/>
            <person name="Trovato A."/>
            <person name="Cirillo D.M."/>
        </authorList>
    </citation>
    <scope>NUCLEOTIDE SEQUENCE [LARGE SCALE GENOMIC DNA]</scope>
    <source>
        <strain evidence="1 2">DSM 45130</strain>
    </source>
</reference>